<dbReference type="KEGG" id="dpa:109544638"/>
<dbReference type="Proteomes" id="UP000019118">
    <property type="component" value="Unassembled WGS sequence"/>
</dbReference>
<proteinExistence type="predicted"/>
<name>A0AAR5QBA6_DENPD</name>
<feature type="compositionally biased region" description="Low complexity" evidence="1">
    <location>
        <begin position="56"/>
        <end position="65"/>
    </location>
</feature>
<reference evidence="2" key="2">
    <citation type="submission" date="2024-08" db="UniProtKB">
        <authorList>
            <consortium name="EnsemblMetazoa"/>
        </authorList>
    </citation>
    <scope>IDENTIFICATION</scope>
</reference>
<evidence type="ECO:0000313" key="3">
    <source>
        <dbReference type="Proteomes" id="UP000019118"/>
    </source>
</evidence>
<accession>A0AAR5QBA6</accession>
<evidence type="ECO:0000313" key="2">
    <source>
        <dbReference type="EnsemblMetazoa" id="XP_019770507.1"/>
    </source>
</evidence>
<dbReference type="RefSeq" id="XP_019770507.1">
    <property type="nucleotide sequence ID" value="XM_019914948.2"/>
</dbReference>
<dbReference type="EnsemblMetazoa" id="XM_019914948.1">
    <property type="protein sequence ID" value="XP_019770507.1"/>
    <property type="gene ID" value="LOC109544638"/>
</dbReference>
<dbReference type="AlphaFoldDB" id="A0AAR5QBA6"/>
<sequence length="133" mass="13880">MPIAMFYNNGAGYTHCRSGSDSIIHRRSSATAGLGGEVDIFDSGDSTLSDLDESESGSASASRSGGSDGSGSGSVAGIEGDPNLPYPGIAPIALGYLSQTTRPRSWCLALISNPYPFSGFTHCIFEYLFDNLK</sequence>
<dbReference type="RefSeq" id="XP_048519454.1">
    <property type="nucleotide sequence ID" value="XM_048663497.1"/>
</dbReference>
<feature type="region of interest" description="Disordered" evidence="1">
    <location>
        <begin position="44"/>
        <end position="79"/>
    </location>
</feature>
<dbReference type="GeneID" id="109544638"/>
<organism evidence="2 3">
    <name type="scientific">Dendroctonus ponderosae</name>
    <name type="common">Mountain pine beetle</name>
    <dbReference type="NCBI Taxonomy" id="77166"/>
    <lineage>
        <taxon>Eukaryota</taxon>
        <taxon>Metazoa</taxon>
        <taxon>Ecdysozoa</taxon>
        <taxon>Arthropoda</taxon>
        <taxon>Hexapoda</taxon>
        <taxon>Insecta</taxon>
        <taxon>Pterygota</taxon>
        <taxon>Neoptera</taxon>
        <taxon>Endopterygota</taxon>
        <taxon>Coleoptera</taxon>
        <taxon>Polyphaga</taxon>
        <taxon>Cucujiformia</taxon>
        <taxon>Curculionidae</taxon>
        <taxon>Scolytinae</taxon>
        <taxon>Dendroctonus</taxon>
    </lineage>
</organism>
<protein>
    <recommendedName>
        <fullName evidence="4">Voltage-dependent T-type calcium channel subunit alpha-1G</fullName>
    </recommendedName>
</protein>
<evidence type="ECO:0008006" key="4">
    <source>
        <dbReference type="Google" id="ProtNLM"/>
    </source>
</evidence>
<reference evidence="3" key="1">
    <citation type="journal article" date="2013" name="Genome Biol.">
        <title>Draft genome of the mountain pine beetle, Dendroctonus ponderosae Hopkins, a major forest pest.</title>
        <authorList>
            <person name="Keeling C.I."/>
            <person name="Yuen M.M."/>
            <person name="Liao N.Y."/>
            <person name="Docking T.R."/>
            <person name="Chan S.K."/>
            <person name="Taylor G.A."/>
            <person name="Palmquist D.L."/>
            <person name="Jackman S.D."/>
            <person name="Nguyen A."/>
            <person name="Li M."/>
            <person name="Henderson H."/>
            <person name="Janes J.K."/>
            <person name="Zhao Y."/>
            <person name="Pandoh P."/>
            <person name="Moore R."/>
            <person name="Sperling F.A."/>
            <person name="Huber D.P."/>
            <person name="Birol I."/>
            <person name="Jones S.J."/>
            <person name="Bohlmann J."/>
        </authorList>
    </citation>
    <scope>NUCLEOTIDE SEQUENCE</scope>
</reference>
<keyword evidence="3" id="KW-1185">Reference proteome</keyword>
<evidence type="ECO:0000256" key="1">
    <source>
        <dbReference type="SAM" id="MobiDB-lite"/>
    </source>
</evidence>